<reference evidence="2 3" key="1">
    <citation type="submission" date="2023-10" db="EMBL/GenBank/DDBJ databases">
        <title>Two novel species belonging to the OM43/NOR5 clade.</title>
        <authorList>
            <person name="Park M."/>
        </authorList>
    </citation>
    <scope>NUCLEOTIDE SEQUENCE [LARGE SCALE GENOMIC DNA]</scope>
    <source>
        <strain evidence="2 3">IMCC43200</strain>
    </source>
</reference>
<dbReference type="Gene3D" id="3.30.70.1450">
    <property type="entry name" value="Regulator of K+ conductance, C-terminal domain"/>
    <property type="match status" value="1"/>
</dbReference>
<dbReference type="RefSeq" id="WP_407349923.1">
    <property type="nucleotide sequence ID" value="NZ_CP136864.1"/>
</dbReference>
<dbReference type="EMBL" id="CP136864">
    <property type="protein sequence ID" value="WOJ95290.1"/>
    <property type="molecule type" value="Genomic_DNA"/>
</dbReference>
<proteinExistence type="predicted"/>
<accession>A0ABZ0I853</accession>
<sequence length="75" mass="8648">MQSTVEDKDLNVLTLYRDGKVFPNPRRERVLEAGDKLLCYGKLEAMRDMIPARTQRKRRPKVQELDTAIATTTAQ</sequence>
<evidence type="ECO:0008006" key="4">
    <source>
        <dbReference type="Google" id="ProtNLM"/>
    </source>
</evidence>
<protein>
    <recommendedName>
        <fullName evidence="4">RCK C-terminal domain-containing protein</fullName>
    </recommendedName>
</protein>
<dbReference type="SUPFAM" id="SSF116726">
    <property type="entry name" value="TrkA C-terminal domain-like"/>
    <property type="match status" value="1"/>
</dbReference>
<evidence type="ECO:0000313" key="2">
    <source>
        <dbReference type="EMBL" id="WOJ95290.1"/>
    </source>
</evidence>
<feature type="region of interest" description="Disordered" evidence="1">
    <location>
        <begin position="54"/>
        <end position="75"/>
    </location>
</feature>
<evidence type="ECO:0000256" key="1">
    <source>
        <dbReference type="SAM" id="MobiDB-lite"/>
    </source>
</evidence>
<dbReference type="InterPro" id="IPR036721">
    <property type="entry name" value="RCK_C_sf"/>
</dbReference>
<dbReference type="Proteomes" id="UP001626537">
    <property type="component" value="Chromosome"/>
</dbReference>
<evidence type="ECO:0000313" key="3">
    <source>
        <dbReference type="Proteomes" id="UP001626537"/>
    </source>
</evidence>
<name>A0ABZ0I853_9GAMM</name>
<organism evidence="2 3">
    <name type="scientific">Congregibacter variabilis</name>
    <dbReference type="NCBI Taxonomy" id="3081200"/>
    <lineage>
        <taxon>Bacteria</taxon>
        <taxon>Pseudomonadati</taxon>
        <taxon>Pseudomonadota</taxon>
        <taxon>Gammaproteobacteria</taxon>
        <taxon>Cellvibrionales</taxon>
        <taxon>Halieaceae</taxon>
        <taxon>Congregibacter</taxon>
    </lineage>
</organism>
<keyword evidence="3" id="KW-1185">Reference proteome</keyword>
<gene>
    <name evidence="2" type="ORF">R0135_13495</name>
</gene>